<dbReference type="SUPFAM" id="SSF55060">
    <property type="entry name" value="GHMP Kinase, C-terminal domain"/>
    <property type="match status" value="1"/>
</dbReference>
<keyword evidence="5 10" id="KW-0418">Kinase</keyword>
<dbReference type="EMBL" id="CAADHY010000015">
    <property type="protein sequence ID" value="VFR20641.1"/>
    <property type="molecule type" value="Genomic_DNA"/>
</dbReference>
<evidence type="ECO:0000256" key="1">
    <source>
        <dbReference type="ARBA" id="ARBA00009684"/>
    </source>
</evidence>
<keyword evidence="3 10" id="KW-0808">Transferase</keyword>
<evidence type="ECO:0000256" key="5">
    <source>
        <dbReference type="ARBA" id="ARBA00022777"/>
    </source>
</evidence>
<dbReference type="Gene3D" id="3.30.70.890">
    <property type="entry name" value="GHMP kinase, C-terminal domain"/>
    <property type="match status" value="1"/>
</dbReference>
<dbReference type="HAMAP" id="MF_00061">
    <property type="entry name" value="IspE"/>
    <property type="match status" value="1"/>
</dbReference>
<reference evidence="10" key="1">
    <citation type="submission" date="2019-03" db="EMBL/GenBank/DDBJ databases">
        <authorList>
            <person name="Danneels B."/>
        </authorList>
    </citation>
    <scope>NUCLEOTIDE SEQUENCE</scope>
</reference>
<feature type="domain" description="GHMP kinase N-terminal" evidence="8">
    <location>
        <begin position="68"/>
        <end position="145"/>
    </location>
</feature>
<dbReference type="Gene3D" id="3.30.230.10">
    <property type="match status" value="1"/>
</dbReference>
<sequence length="328" mass="34988">MTTLYDIPAPAKINLFLHVVGRRPDGYHLLQTLFRFVGLYDTLHLDARSDGLVTRATDLPGVPADDDLTVRAARALQAATGTKQGVQISLEKRIPAGGGLGGGSSDAASVLIGLNRLWGTGLSRRELMRLALPLGADVPVFVFGQSAFAEGVGELLTAVDLRPAAYLVAQPKAAVPTAGIFSAPELTRDTKLVKIADFSDLLKTKRQPANGNADQDGSSVPQSAAFASRYFGRNDLEPVVMARYSEVRNAAGWLARQGIVVRMSGSGACLFGQFPDLDSALFAQSEIAAKMRLAQSGSQTESSVPLAQAHACEGLDEHPLRHWVEREQ</sequence>
<dbReference type="PIRSF" id="PIRSF010376">
    <property type="entry name" value="IspE"/>
    <property type="match status" value="1"/>
</dbReference>
<evidence type="ECO:0000256" key="4">
    <source>
        <dbReference type="ARBA" id="ARBA00022741"/>
    </source>
</evidence>
<dbReference type="InterPro" id="IPR036554">
    <property type="entry name" value="GHMP_kinase_C_sf"/>
</dbReference>
<dbReference type="GO" id="GO:0050515">
    <property type="term" value="F:4-(cytidine 5'-diphospho)-2-C-methyl-D-erythritol kinase activity"/>
    <property type="evidence" value="ECO:0007669"/>
    <property type="project" value="UniProtKB-EC"/>
</dbReference>
<dbReference type="InterPro" id="IPR006204">
    <property type="entry name" value="GHMP_kinase_N_dom"/>
</dbReference>
<dbReference type="GO" id="GO:0016114">
    <property type="term" value="P:terpenoid biosynthetic process"/>
    <property type="evidence" value="ECO:0007669"/>
    <property type="project" value="InterPro"/>
</dbReference>
<evidence type="ECO:0000259" key="9">
    <source>
        <dbReference type="Pfam" id="PF08544"/>
    </source>
</evidence>
<dbReference type="InterPro" id="IPR004424">
    <property type="entry name" value="IspE"/>
</dbReference>
<keyword evidence="6" id="KW-0067">ATP-binding</keyword>
<accession>A0A484P6E2</accession>
<proteinExistence type="inferred from homology"/>
<dbReference type="EC" id="2.7.1.148" evidence="2"/>
<dbReference type="PANTHER" id="PTHR43527:SF2">
    <property type="entry name" value="4-DIPHOSPHOCYTIDYL-2-C-METHYL-D-ERYTHRITOL KINASE, CHLOROPLASTIC"/>
    <property type="match status" value="1"/>
</dbReference>
<evidence type="ECO:0000313" key="10">
    <source>
        <dbReference type="EMBL" id="VFR20641.1"/>
    </source>
</evidence>
<dbReference type="GO" id="GO:0005524">
    <property type="term" value="F:ATP binding"/>
    <property type="evidence" value="ECO:0007669"/>
    <property type="project" value="UniProtKB-KW"/>
</dbReference>
<dbReference type="InterPro" id="IPR020568">
    <property type="entry name" value="Ribosomal_Su5_D2-typ_SF"/>
</dbReference>
<evidence type="ECO:0000259" key="8">
    <source>
        <dbReference type="Pfam" id="PF00288"/>
    </source>
</evidence>
<evidence type="ECO:0000256" key="3">
    <source>
        <dbReference type="ARBA" id="ARBA00022679"/>
    </source>
</evidence>
<comment type="similarity">
    <text evidence="1">Belongs to the GHMP kinase family. IspE subfamily.</text>
</comment>
<evidence type="ECO:0000256" key="7">
    <source>
        <dbReference type="ARBA" id="ARBA00032554"/>
    </source>
</evidence>
<evidence type="ECO:0000256" key="6">
    <source>
        <dbReference type="ARBA" id="ARBA00022840"/>
    </source>
</evidence>
<dbReference type="InterPro" id="IPR013750">
    <property type="entry name" value="GHMP_kinase_C_dom"/>
</dbReference>
<protein>
    <recommendedName>
        <fullName evidence="2">4-(cytidine 5'-diphospho)-2-C-methyl-D-erythritol kinase</fullName>
        <ecNumber evidence="2">2.7.1.148</ecNumber>
    </recommendedName>
    <alternativeName>
        <fullName evidence="7">4-(cytidine-5'-diphospho)-2-C-methyl-D-erythritol kinase</fullName>
    </alternativeName>
</protein>
<dbReference type="InterPro" id="IPR014721">
    <property type="entry name" value="Ribsml_uS5_D2-typ_fold_subgr"/>
</dbReference>
<keyword evidence="4" id="KW-0547">Nucleotide-binding</keyword>
<dbReference type="Pfam" id="PF08544">
    <property type="entry name" value="GHMP_kinases_C"/>
    <property type="match status" value="1"/>
</dbReference>
<evidence type="ECO:0000256" key="2">
    <source>
        <dbReference type="ARBA" id="ARBA00012052"/>
    </source>
</evidence>
<dbReference type="AlphaFoldDB" id="A0A484P6E2"/>
<name>A0A484P6E2_9ZZZZ</name>
<gene>
    <name evidence="10" type="ORF">AMP9_3752</name>
</gene>
<dbReference type="NCBIfam" id="TIGR00154">
    <property type="entry name" value="ispE"/>
    <property type="match status" value="1"/>
</dbReference>
<dbReference type="SUPFAM" id="SSF54211">
    <property type="entry name" value="Ribosomal protein S5 domain 2-like"/>
    <property type="match status" value="1"/>
</dbReference>
<organism evidence="10">
    <name type="scientific">plant metagenome</name>
    <dbReference type="NCBI Taxonomy" id="1297885"/>
    <lineage>
        <taxon>unclassified sequences</taxon>
        <taxon>metagenomes</taxon>
        <taxon>organismal metagenomes</taxon>
    </lineage>
</organism>
<dbReference type="PANTHER" id="PTHR43527">
    <property type="entry name" value="4-DIPHOSPHOCYTIDYL-2-C-METHYL-D-ERYTHRITOL KINASE, CHLOROPLASTIC"/>
    <property type="match status" value="1"/>
</dbReference>
<dbReference type="Pfam" id="PF00288">
    <property type="entry name" value="GHMP_kinases_N"/>
    <property type="match status" value="1"/>
</dbReference>
<feature type="domain" description="GHMP kinase C-terminal" evidence="9">
    <location>
        <begin position="231"/>
        <end position="291"/>
    </location>
</feature>